<proteinExistence type="predicted"/>
<dbReference type="InParanoid" id="K1P7U4"/>
<dbReference type="AlphaFoldDB" id="K1P7U4"/>
<reference evidence="1" key="1">
    <citation type="journal article" date="2012" name="Nature">
        <title>The oyster genome reveals stress adaptation and complexity of shell formation.</title>
        <authorList>
            <person name="Zhang G."/>
            <person name="Fang X."/>
            <person name="Guo X."/>
            <person name="Li L."/>
            <person name="Luo R."/>
            <person name="Xu F."/>
            <person name="Yang P."/>
            <person name="Zhang L."/>
            <person name="Wang X."/>
            <person name="Qi H."/>
            <person name="Xiong Z."/>
            <person name="Que H."/>
            <person name="Xie Y."/>
            <person name="Holland P.W."/>
            <person name="Paps J."/>
            <person name="Zhu Y."/>
            <person name="Wu F."/>
            <person name="Chen Y."/>
            <person name="Wang J."/>
            <person name="Peng C."/>
            <person name="Meng J."/>
            <person name="Yang L."/>
            <person name="Liu J."/>
            <person name="Wen B."/>
            <person name="Zhang N."/>
            <person name="Huang Z."/>
            <person name="Zhu Q."/>
            <person name="Feng Y."/>
            <person name="Mount A."/>
            <person name="Hedgecock D."/>
            <person name="Xu Z."/>
            <person name="Liu Y."/>
            <person name="Domazet-Loso T."/>
            <person name="Du Y."/>
            <person name="Sun X."/>
            <person name="Zhang S."/>
            <person name="Liu B."/>
            <person name="Cheng P."/>
            <person name="Jiang X."/>
            <person name="Li J."/>
            <person name="Fan D."/>
            <person name="Wang W."/>
            <person name="Fu W."/>
            <person name="Wang T."/>
            <person name="Wang B."/>
            <person name="Zhang J."/>
            <person name="Peng Z."/>
            <person name="Li Y."/>
            <person name="Li N."/>
            <person name="Wang J."/>
            <person name="Chen M."/>
            <person name="He Y."/>
            <person name="Tan F."/>
            <person name="Song X."/>
            <person name="Zheng Q."/>
            <person name="Huang R."/>
            <person name="Yang H."/>
            <person name="Du X."/>
            <person name="Chen L."/>
            <person name="Yang M."/>
            <person name="Gaffney P.M."/>
            <person name="Wang S."/>
            <person name="Luo L."/>
            <person name="She Z."/>
            <person name="Ming Y."/>
            <person name="Huang W."/>
            <person name="Zhang S."/>
            <person name="Huang B."/>
            <person name="Zhang Y."/>
            <person name="Qu T."/>
            <person name="Ni P."/>
            <person name="Miao G."/>
            <person name="Wang J."/>
            <person name="Wang Q."/>
            <person name="Steinberg C.E."/>
            <person name="Wang H."/>
            <person name="Li N."/>
            <person name="Qian L."/>
            <person name="Zhang G."/>
            <person name="Li Y."/>
            <person name="Yang H."/>
            <person name="Liu X."/>
            <person name="Wang J."/>
            <person name="Yin Y."/>
            <person name="Wang J."/>
        </authorList>
    </citation>
    <scope>NUCLEOTIDE SEQUENCE [LARGE SCALE GENOMIC DNA]</scope>
    <source>
        <strain evidence="1">05x7-T-G4-1.051#20</strain>
    </source>
</reference>
<name>K1P7U4_MAGGI</name>
<dbReference type="EMBL" id="JH822397">
    <property type="protein sequence ID" value="EKC17628.1"/>
    <property type="molecule type" value="Genomic_DNA"/>
</dbReference>
<protein>
    <submittedName>
        <fullName evidence="1">Uncharacterized protein</fullName>
    </submittedName>
</protein>
<gene>
    <name evidence="1" type="ORF">CGI_10000436</name>
</gene>
<sequence>MRHRVNDESTSDILVYFLKSIFNMENGDDTITVTMTEEGYLSMTTTQTDEQDEPAEKRLRLDPDSEAAQELVAQDGAQDVQVQEVQIAQDFTNEIPESGEQVVSSEG</sequence>
<evidence type="ECO:0000313" key="1">
    <source>
        <dbReference type="EMBL" id="EKC17628.1"/>
    </source>
</evidence>
<dbReference type="HOGENOM" id="CLU_2212438_0_0_1"/>
<organism evidence="1">
    <name type="scientific">Magallana gigas</name>
    <name type="common">Pacific oyster</name>
    <name type="synonym">Crassostrea gigas</name>
    <dbReference type="NCBI Taxonomy" id="29159"/>
    <lineage>
        <taxon>Eukaryota</taxon>
        <taxon>Metazoa</taxon>
        <taxon>Spiralia</taxon>
        <taxon>Lophotrochozoa</taxon>
        <taxon>Mollusca</taxon>
        <taxon>Bivalvia</taxon>
        <taxon>Autobranchia</taxon>
        <taxon>Pteriomorphia</taxon>
        <taxon>Ostreida</taxon>
        <taxon>Ostreoidea</taxon>
        <taxon>Ostreidae</taxon>
        <taxon>Magallana</taxon>
    </lineage>
</organism>
<accession>K1P7U4</accession>